<proteinExistence type="predicted"/>
<organism evidence="1 2">
    <name type="scientific">Heyndrickxia oleronia</name>
    <dbReference type="NCBI Taxonomy" id="38875"/>
    <lineage>
        <taxon>Bacteria</taxon>
        <taxon>Bacillati</taxon>
        <taxon>Bacillota</taxon>
        <taxon>Bacilli</taxon>
        <taxon>Bacillales</taxon>
        <taxon>Bacillaceae</taxon>
        <taxon>Heyndrickxia</taxon>
    </lineage>
</organism>
<dbReference type="Proteomes" id="UP001159179">
    <property type="component" value="Unassembled WGS sequence"/>
</dbReference>
<accession>A0AAW6T409</accession>
<evidence type="ECO:0000313" key="2">
    <source>
        <dbReference type="Proteomes" id="UP001159179"/>
    </source>
</evidence>
<comment type="caution">
    <text evidence="1">The sequence shown here is derived from an EMBL/GenBank/DDBJ whole genome shotgun (WGS) entry which is preliminary data.</text>
</comment>
<dbReference type="EMBL" id="JAROYP010000014">
    <property type="protein sequence ID" value="MDH5163414.1"/>
    <property type="molecule type" value="Genomic_DNA"/>
</dbReference>
<gene>
    <name evidence="1" type="ORF">P5X88_20990</name>
</gene>
<sequence>MIIDIELLARLKIEEYERMVQHKRNDFVEGKKRKGFLTYFFNKRQINKDQNYCCA</sequence>
<evidence type="ECO:0000313" key="1">
    <source>
        <dbReference type="EMBL" id="MDH5163414.1"/>
    </source>
</evidence>
<dbReference type="AlphaFoldDB" id="A0AAW6T409"/>
<reference evidence="1" key="1">
    <citation type="submission" date="2023-03" db="EMBL/GenBank/DDBJ databases">
        <title>Bacterial isolates from washroom surfaces on a university campus.</title>
        <authorList>
            <person name="Holman D.B."/>
            <person name="Gzyl K.E."/>
            <person name="Taheri A.E."/>
        </authorList>
    </citation>
    <scope>NUCLEOTIDE SEQUENCE</scope>
    <source>
        <strain evidence="1">RD03</strain>
    </source>
</reference>
<protein>
    <submittedName>
        <fullName evidence="1">Uncharacterized protein</fullName>
    </submittedName>
</protein>
<dbReference type="RefSeq" id="WP_280618122.1">
    <property type="nucleotide sequence ID" value="NZ_JAROYP010000014.1"/>
</dbReference>
<name>A0AAW6T409_9BACI</name>